<dbReference type="Proteomes" id="UP000678228">
    <property type="component" value="Unassembled WGS sequence"/>
</dbReference>
<feature type="transmembrane region" description="Helical" evidence="1">
    <location>
        <begin position="6"/>
        <end position="25"/>
    </location>
</feature>
<protein>
    <submittedName>
        <fullName evidence="2">Uncharacterized protein</fullName>
    </submittedName>
</protein>
<feature type="transmembrane region" description="Helical" evidence="1">
    <location>
        <begin position="252"/>
        <end position="275"/>
    </location>
</feature>
<feature type="transmembrane region" description="Helical" evidence="1">
    <location>
        <begin position="198"/>
        <end position="216"/>
    </location>
</feature>
<dbReference type="EMBL" id="JAGKSQ010000004">
    <property type="protein sequence ID" value="MBP3951661.1"/>
    <property type="molecule type" value="Genomic_DNA"/>
</dbReference>
<sequence length="290" mass="33805">MKNRTHYFGLSILSVLILAIASMKVQKQQRRFILPLFLAYTGMNYIFEYFILIIGNSYRYYPKLLRNSYFDNVFGSTISQLFVIPTSGVVIALFRLSYKWILCCAAVLLVIEQLFIKRGLFKHHWWKGYYTPVLVQFFYGFAKLWRYLLVDKKTKVVRLITVGLAIFSYYATITSLHVSLLKTCLVNTQLFQNRYRDHFIMATIYCGISAFIFFMLIRLKSRVVTVCTVLTLQGFEQFLIKKNLLIVSNQLLFVIVSLSTKVSSLWVGIYISQLLTNGQSKKNLKVNIEN</sequence>
<evidence type="ECO:0000256" key="1">
    <source>
        <dbReference type="SAM" id="Phobius"/>
    </source>
</evidence>
<accession>A0A940WSV0</accession>
<comment type="caution">
    <text evidence="2">The sequence shown here is derived from an EMBL/GenBank/DDBJ whole genome shotgun (WGS) entry which is preliminary data.</text>
</comment>
<name>A0A940WSV0_9BACI</name>
<feature type="transmembrane region" description="Helical" evidence="1">
    <location>
        <begin position="32"/>
        <end position="54"/>
    </location>
</feature>
<dbReference type="AlphaFoldDB" id="A0A940WSV0"/>
<keyword evidence="1" id="KW-0812">Transmembrane</keyword>
<feature type="transmembrane region" description="Helical" evidence="1">
    <location>
        <begin position="74"/>
        <end position="93"/>
    </location>
</feature>
<feature type="transmembrane region" description="Helical" evidence="1">
    <location>
        <begin position="128"/>
        <end position="149"/>
    </location>
</feature>
<keyword evidence="1" id="KW-1133">Transmembrane helix</keyword>
<proteinExistence type="predicted"/>
<gene>
    <name evidence="2" type="ORF">J7W16_10990</name>
</gene>
<evidence type="ECO:0000313" key="3">
    <source>
        <dbReference type="Proteomes" id="UP000678228"/>
    </source>
</evidence>
<reference evidence="2" key="1">
    <citation type="submission" date="2021-03" db="EMBL/GenBank/DDBJ databases">
        <title>Bacillus suaedae sp. nov., isolated from Suaeda aralocaspica.</title>
        <authorList>
            <person name="Lei R.F.R."/>
        </authorList>
    </citation>
    <scope>NUCLEOTIDE SEQUENCE</scope>
    <source>
        <strain evidence="2">YZJH907-2</strain>
    </source>
</reference>
<feature type="transmembrane region" description="Helical" evidence="1">
    <location>
        <begin position="100"/>
        <end position="116"/>
    </location>
</feature>
<keyword evidence="1" id="KW-0472">Membrane</keyword>
<organism evidence="2 3">
    <name type="scientific">Halalkalibacter suaedae</name>
    <dbReference type="NCBI Taxonomy" id="2822140"/>
    <lineage>
        <taxon>Bacteria</taxon>
        <taxon>Bacillati</taxon>
        <taxon>Bacillota</taxon>
        <taxon>Bacilli</taxon>
        <taxon>Bacillales</taxon>
        <taxon>Bacillaceae</taxon>
        <taxon>Halalkalibacter</taxon>
    </lineage>
</organism>
<evidence type="ECO:0000313" key="2">
    <source>
        <dbReference type="EMBL" id="MBP3951661.1"/>
    </source>
</evidence>
<feature type="transmembrane region" description="Helical" evidence="1">
    <location>
        <begin position="156"/>
        <end position="178"/>
    </location>
</feature>
<keyword evidence="3" id="KW-1185">Reference proteome</keyword>
<dbReference type="RefSeq" id="WP_210597359.1">
    <property type="nucleotide sequence ID" value="NZ_JAGKSQ010000004.1"/>
</dbReference>